<proteinExistence type="predicted"/>
<sequence length="421" mass="46075">MNVSTTFPWRTVVALFIGACLVVSSLQAVAVVLPITATFNPDPSNPQKNEFSNTTPNRGFCQSYPAICKAHDIFSLRSHLNIALNGPIQPNHENVRQGAMIKAPSAWRALPVLNRETGEPATVEVRIAGVGGVYTLSHSALVLTGQPDYVSAHRALWGRDWQIAPGPCRAIGPPSYYGATGFQFFWLTPEEAVCGKQAKFLIPAFGYGALDFTYQLRTPDPLKMSTGVYVGKQVYSIGPGGDFDLGDIVVPADAIIQLDFTLTVEHTLKVEIPPGGNRVELLPQGGWQAWLQQGRRPTRLFRDQTFNISASSRFKMSLECEYTQDGKTCSLREPVSGHVVPLNVGVSLPRGLSDANGLAVERRPLLRDGSGTGLFQPAFYVERRPGTLHFEIPPDAVAEMIRPEQLRQYSGNVTVIWDSDI</sequence>
<dbReference type="Proteomes" id="UP000317933">
    <property type="component" value="Unassembled WGS sequence"/>
</dbReference>
<dbReference type="EMBL" id="RCZE01000007">
    <property type="protein sequence ID" value="TPG76704.1"/>
    <property type="molecule type" value="Genomic_DNA"/>
</dbReference>
<protein>
    <submittedName>
        <fullName evidence="2">Uncharacterized protein</fullName>
    </submittedName>
</protein>
<feature type="signal peptide" evidence="1">
    <location>
        <begin position="1"/>
        <end position="30"/>
    </location>
</feature>
<reference evidence="2 3" key="1">
    <citation type="journal article" date="2019" name="Environ. Microbiol.">
        <title>Species interactions and distinct microbial communities in high Arctic permafrost affected cryosols are associated with the CH4 and CO2 gas fluxes.</title>
        <authorList>
            <person name="Altshuler I."/>
            <person name="Hamel J."/>
            <person name="Turney S."/>
            <person name="Magnuson E."/>
            <person name="Levesque R."/>
            <person name="Greer C."/>
            <person name="Whyte L.G."/>
        </authorList>
    </citation>
    <scope>NUCLEOTIDE SEQUENCE [LARGE SCALE GENOMIC DNA]</scope>
    <source>
        <strain evidence="2 3">E3</strain>
    </source>
</reference>
<dbReference type="AlphaFoldDB" id="A0A502HSM6"/>
<accession>A0A502HSM6</accession>
<evidence type="ECO:0000313" key="3">
    <source>
        <dbReference type="Proteomes" id="UP000317933"/>
    </source>
</evidence>
<evidence type="ECO:0000313" key="2">
    <source>
        <dbReference type="EMBL" id="TPG76704.1"/>
    </source>
</evidence>
<gene>
    <name evidence="2" type="ORF">EAH78_16210</name>
</gene>
<name>A0A502HSM6_9PSED</name>
<dbReference type="RefSeq" id="WP_140668406.1">
    <property type="nucleotide sequence ID" value="NZ_RCZE01000007.1"/>
</dbReference>
<keyword evidence="1" id="KW-0732">Signal</keyword>
<organism evidence="2 3">
    <name type="scientific">Pseudomonas arsenicoxydans</name>
    <dbReference type="NCBI Taxonomy" id="702115"/>
    <lineage>
        <taxon>Bacteria</taxon>
        <taxon>Pseudomonadati</taxon>
        <taxon>Pseudomonadota</taxon>
        <taxon>Gammaproteobacteria</taxon>
        <taxon>Pseudomonadales</taxon>
        <taxon>Pseudomonadaceae</taxon>
        <taxon>Pseudomonas</taxon>
    </lineage>
</organism>
<comment type="caution">
    <text evidence="2">The sequence shown here is derived from an EMBL/GenBank/DDBJ whole genome shotgun (WGS) entry which is preliminary data.</text>
</comment>
<feature type="chain" id="PRO_5021419968" evidence="1">
    <location>
        <begin position="31"/>
        <end position="421"/>
    </location>
</feature>
<evidence type="ECO:0000256" key="1">
    <source>
        <dbReference type="SAM" id="SignalP"/>
    </source>
</evidence>